<evidence type="ECO:0000256" key="3">
    <source>
        <dbReference type="PROSITE-ProRule" id="PRU00339"/>
    </source>
</evidence>
<dbReference type="InterPro" id="IPR027417">
    <property type="entry name" value="P-loop_NTPase"/>
</dbReference>
<protein>
    <recommendedName>
        <fullName evidence="6">NACHT domain-containing protein</fullName>
    </recommendedName>
</protein>
<dbReference type="EMBL" id="ML179685">
    <property type="protein sequence ID" value="THU83127.1"/>
    <property type="molecule type" value="Genomic_DNA"/>
</dbReference>
<keyword evidence="2 3" id="KW-0802">TPR repeat</keyword>
<dbReference type="Pfam" id="PF13424">
    <property type="entry name" value="TPR_12"/>
    <property type="match status" value="2"/>
</dbReference>
<gene>
    <name evidence="7" type="ORF">K435DRAFT_871610</name>
</gene>
<dbReference type="InterPro" id="IPR011990">
    <property type="entry name" value="TPR-like_helical_dom_sf"/>
</dbReference>
<dbReference type="SMART" id="SM00028">
    <property type="entry name" value="TPR"/>
    <property type="match status" value="6"/>
</dbReference>
<dbReference type="PANTHER" id="PTHR45641">
    <property type="entry name" value="TETRATRICOPEPTIDE REPEAT PROTEIN (AFU_ORTHOLOGUE AFUA_6G03870)"/>
    <property type="match status" value="1"/>
</dbReference>
<dbReference type="InterPro" id="IPR007111">
    <property type="entry name" value="NACHT_NTPase"/>
</dbReference>
<keyword evidence="1" id="KW-0677">Repeat</keyword>
<dbReference type="PANTHER" id="PTHR45641:SF19">
    <property type="entry name" value="NEPHROCYSTIN-3"/>
    <property type="match status" value="1"/>
</dbReference>
<dbReference type="PROSITE" id="PS50005">
    <property type="entry name" value="TPR"/>
    <property type="match status" value="1"/>
</dbReference>
<organism evidence="7 8">
    <name type="scientific">Dendrothele bispora (strain CBS 962.96)</name>
    <dbReference type="NCBI Taxonomy" id="1314807"/>
    <lineage>
        <taxon>Eukaryota</taxon>
        <taxon>Fungi</taxon>
        <taxon>Dikarya</taxon>
        <taxon>Basidiomycota</taxon>
        <taxon>Agaricomycotina</taxon>
        <taxon>Agaricomycetes</taxon>
        <taxon>Agaricomycetidae</taxon>
        <taxon>Agaricales</taxon>
        <taxon>Agaricales incertae sedis</taxon>
        <taxon>Dendrothele</taxon>
    </lineage>
</organism>
<dbReference type="OrthoDB" id="1534087at2759"/>
<evidence type="ECO:0000256" key="4">
    <source>
        <dbReference type="SAM" id="Coils"/>
    </source>
</evidence>
<evidence type="ECO:0000256" key="5">
    <source>
        <dbReference type="SAM" id="MobiDB-lite"/>
    </source>
</evidence>
<evidence type="ECO:0000259" key="6">
    <source>
        <dbReference type="Pfam" id="PF05729"/>
    </source>
</evidence>
<evidence type="ECO:0000313" key="7">
    <source>
        <dbReference type="EMBL" id="THU83127.1"/>
    </source>
</evidence>
<accession>A0A4S8L3N5</accession>
<proteinExistence type="predicted"/>
<feature type="region of interest" description="Disordered" evidence="5">
    <location>
        <begin position="1"/>
        <end position="40"/>
    </location>
</feature>
<reference evidence="7 8" key="1">
    <citation type="journal article" date="2019" name="Nat. Ecol. Evol.">
        <title>Megaphylogeny resolves global patterns of mushroom evolution.</title>
        <authorList>
            <person name="Varga T."/>
            <person name="Krizsan K."/>
            <person name="Foldi C."/>
            <person name="Dima B."/>
            <person name="Sanchez-Garcia M."/>
            <person name="Sanchez-Ramirez S."/>
            <person name="Szollosi G.J."/>
            <person name="Szarkandi J.G."/>
            <person name="Papp V."/>
            <person name="Albert L."/>
            <person name="Andreopoulos W."/>
            <person name="Angelini C."/>
            <person name="Antonin V."/>
            <person name="Barry K.W."/>
            <person name="Bougher N.L."/>
            <person name="Buchanan P."/>
            <person name="Buyck B."/>
            <person name="Bense V."/>
            <person name="Catcheside P."/>
            <person name="Chovatia M."/>
            <person name="Cooper J."/>
            <person name="Damon W."/>
            <person name="Desjardin D."/>
            <person name="Finy P."/>
            <person name="Geml J."/>
            <person name="Haridas S."/>
            <person name="Hughes K."/>
            <person name="Justo A."/>
            <person name="Karasinski D."/>
            <person name="Kautmanova I."/>
            <person name="Kiss B."/>
            <person name="Kocsube S."/>
            <person name="Kotiranta H."/>
            <person name="LaButti K.M."/>
            <person name="Lechner B.E."/>
            <person name="Liimatainen K."/>
            <person name="Lipzen A."/>
            <person name="Lukacs Z."/>
            <person name="Mihaltcheva S."/>
            <person name="Morgado L.N."/>
            <person name="Niskanen T."/>
            <person name="Noordeloos M.E."/>
            <person name="Ohm R.A."/>
            <person name="Ortiz-Santana B."/>
            <person name="Ovrebo C."/>
            <person name="Racz N."/>
            <person name="Riley R."/>
            <person name="Savchenko A."/>
            <person name="Shiryaev A."/>
            <person name="Soop K."/>
            <person name="Spirin V."/>
            <person name="Szebenyi C."/>
            <person name="Tomsovsky M."/>
            <person name="Tulloss R.E."/>
            <person name="Uehling J."/>
            <person name="Grigoriev I.V."/>
            <person name="Vagvolgyi C."/>
            <person name="Papp T."/>
            <person name="Martin F.M."/>
            <person name="Miettinen O."/>
            <person name="Hibbett D.S."/>
            <person name="Nagy L.G."/>
        </authorList>
    </citation>
    <scope>NUCLEOTIDE SEQUENCE [LARGE SCALE GENOMIC DNA]</scope>
    <source>
        <strain evidence="7 8">CBS 962.96</strain>
    </source>
</reference>
<evidence type="ECO:0000313" key="8">
    <source>
        <dbReference type="Proteomes" id="UP000297245"/>
    </source>
</evidence>
<evidence type="ECO:0000256" key="2">
    <source>
        <dbReference type="ARBA" id="ARBA00022803"/>
    </source>
</evidence>
<keyword evidence="4" id="KW-0175">Coiled coil</keyword>
<dbReference type="Gene3D" id="1.25.40.10">
    <property type="entry name" value="Tetratricopeptide repeat domain"/>
    <property type="match status" value="2"/>
</dbReference>
<evidence type="ECO:0000256" key="1">
    <source>
        <dbReference type="ARBA" id="ARBA00022737"/>
    </source>
</evidence>
<dbReference type="SUPFAM" id="SSF48452">
    <property type="entry name" value="TPR-like"/>
    <property type="match status" value="2"/>
</dbReference>
<dbReference type="Proteomes" id="UP000297245">
    <property type="component" value="Unassembled WGS sequence"/>
</dbReference>
<dbReference type="AlphaFoldDB" id="A0A4S8L3N5"/>
<dbReference type="Gene3D" id="3.40.50.300">
    <property type="entry name" value="P-loop containing nucleotide triphosphate hydrolases"/>
    <property type="match status" value="1"/>
</dbReference>
<feature type="compositionally biased region" description="Basic and acidic residues" evidence="5">
    <location>
        <begin position="13"/>
        <end position="29"/>
    </location>
</feature>
<dbReference type="InterPro" id="IPR019734">
    <property type="entry name" value="TPR_rpt"/>
</dbReference>
<dbReference type="Pfam" id="PF05729">
    <property type="entry name" value="NACHT"/>
    <property type="match status" value="1"/>
</dbReference>
<feature type="coiled-coil region" evidence="4">
    <location>
        <begin position="626"/>
        <end position="653"/>
    </location>
</feature>
<feature type="repeat" description="TPR" evidence="3">
    <location>
        <begin position="770"/>
        <end position="803"/>
    </location>
</feature>
<dbReference type="SUPFAM" id="SSF52540">
    <property type="entry name" value="P-loop containing nucleoside triphosphate hydrolases"/>
    <property type="match status" value="1"/>
</dbReference>
<keyword evidence="8" id="KW-1185">Reference proteome</keyword>
<sequence>MKRTTPQEVELDLQDRKRQKHAQEAENHDSAIAGTSLSGTNTIRIPGEQMQTSTRSQFFTGSQNNDFREAIITNVAGNQIMNYDGGPFSDTRKKVTADMIASATPALPLVFKGREELVDQGVNILCQKALRFLAIMGAGGMGKTSLALHIMNSVSVKNKFVGRSYFIPCELFEDAESLVQGLVHVMELTVQENQSKQKVLFDHLKAAQGDLLIVFDNFETPWNHDDTIGVRNLLEKIAQYVKVSLIVTMRGPDGPGDILWETLGDKFGIPALASGPAKEAFKAFAGNNLQSSNDSESQIDSLLYQLDYVPLAIKLSAQHVKRIPLEELICMWEKDKTTILTEGRVPGRLTSVSFSIDLSLQIFKIEGRILNLLSVISFLPDGIPSWSKYLPHMFHGEKLSFNVSTLLESSLIYEQNKGLKMLTPVREHIHLKYPIGQDDIDQLERFYAQFLQNLPNYVMEAQPTLQIHISNIEKIYKAQISDSYSKTHISAVKILDRFKRYVSVSIGLIDLILKKDKNIKKDDEVDLKLNGANTLRWMGRFQDAMDQVMSVKDCLSEEGNISQSEADILGRCFHILQRIYYSQDQYEKAMNMNLQAQKYFKQSENQWAQADSMLWFGNIYYRQNRFKEACEMISEAQQLFQQIENELGVAECQKRLGDIYRMQHRYDEAIEMLSDAQKQFETFGTQLRAAECLWSLGELYRTQKKYGEATVMTMEAQKQFEEIGYKQGVAQCFTTLGAIYGSQAQYDKAVDMLSNAQMQYQNIGGIVDAAWCYQHIGITYRLQGQYDRAKNAFTEALELLEGFPGEKYYTGCTLLQFGFLFFDMKEFAEARRKYDGARDVFNSHGQLEQRVNSCSWALAKLDQAEAGGSIST</sequence>
<name>A0A4S8L3N5_DENBC</name>
<feature type="domain" description="NACHT" evidence="6">
    <location>
        <begin position="132"/>
        <end position="250"/>
    </location>
</feature>